<dbReference type="RefSeq" id="WP_119887571.1">
    <property type="nucleotide sequence ID" value="NZ_CP067169.1"/>
</dbReference>
<dbReference type="AlphaFoldDB" id="A0A418ZQZ6"/>
<dbReference type="CDD" id="cd14789">
    <property type="entry name" value="Tiki"/>
    <property type="match status" value="1"/>
</dbReference>
<dbReference type="OrthoDB" id="9806326at2"/>
<dbReference type="Pfam" id="PF01963">
    <property type="entry name" value="TraB_PrgY_gumN"/>
    <property type="match status" value="1"/>
</dbReference>
<comment type="caution">
    <text evidence="2">The sequence shown here is derived from an EMBL/GenBank/DDBJ whole genome shotgun (WGS) entry which is preliminary data.</text>
</comment>
<evidence type="ECO:0000313" key="3">
    <source>
        <dbReference type="Proteomes" id="UP000285530"/>
    </source>
</evidence>
<accession>A0A418ZQZ6</accession>
<dbReference type="InterPro" id="IPR047111">
    <property type="entry name" value="YbaP-like"/>
</dbReference>
<gene>
    <name evidence="2" type="ORF">D3P06_16390</name>
</gene>
<organism evidence="2 3">
    <name type="scientific">Paracoccus aestuarii</name>
    <dbReference type="NCBI Taxonomy" id="453842"/>
    <lineage>
        <taxon>Bacteria</taxon>
        <taxon>Pseudomonadati</taxon>
        <taxon>Pseudomonadota</taxon>
        <taxon>Alphaproteobacteria</taxon>
        <taxon>Rhodobacterales</taxon>
        <taxon>Paracoccaceae</taxon>
        <taxon>Paracoccus</taxon>
    </lineage>
</organism>
<feature type="chain" id="PRO_5019572056" evidence="1">
    <location>
        <begin position="23"/>
        <end position="337"/>
    </location>
</feature>
<feature type="signal peptide" evidence="1">
    <location>
        <begin position="1"/>
        <end position="22"/>
    </location>
</feature>
<dbReference type="EMBL" id="QZEV01000127">
    <property type="protein sequence ID" value="RJK97451.1"/>
    <property type="molecule type" value="Genomic_DNA"/>
</dbReference>
<protein>
    <submittedName>
        <fullName evidence="2">TraB/GumN family protein</fullName>
    </submittedName>
</protein>
<keyword evidence="1" id="KW-0732">Signal</keyword>
<dbReference type="Proteomes" id="UP000285530">
    <property type="component" value="Unassembled WGS sequence"/>
</dbReference>
<dbReference type="InterPro" id="IPR002816">
    <property type="entry name" value="TraB/PrgY/GumN_fam"/>
</dbReference>
<evidence type="ECO:0000256" key="1">
    <source>
        <dbReference type="SAM" id="SignalP"/>
    </source>
</evidence>
<dbReference type="PANTHER" id="PTHR40590">
    <property type="entry name" value="CYTOPLASMIC PROTEIN-RELATED"/>
    <property type="match status" value="1"/>
</dbReference>
<proteinExistence type="predicted"/>
<sequence length="337" mass="36788">MTVIRTALAAAFLGLTAQGAQAVCTGQNLFETMPPERRAAIEEASRDIPFRRGILYQAQRDDARITLVGTYHFADPRHQPMVDRLAPVIADAAALMVEAGPEEHARLTEALTADPTLMVAPDGPTLRERLSDDDWQALSDAMTDRGTPPVVAARMRPWYVALMLGISPCMVRAMAETGEAGGLDHLLMDRAEATGTPIRALEPWDTMFQLFAGLTPEEELDMIRSSLPAAAYADDYAVTLTDAYFEGDVWTIWEFGRQDAYANSGMERAEVDRQMALAQTRLMDDRNRAWIDPLIEAAEDAGDQGVVAAFGALHLPGEAGVLALLQDRGFAITPLED</sequence>
<reference evidence="2 3" key="1">
    <citation type="submission" date="2018-09" db="EMBL/GenBank/DDBJ databases">
        <title>Paracoccus onubensis nov. sp. a moderate halophilic bacterium isolated from Gruta de las Maravillas (Aracena, Spain).</title>
        <authorList>
            <person name="Jurado V."/>
            <person name="Gutierrez-Patricio S."/>
            <person name="Gonzalez-Pimentel J.L."/>
            <person name="Laiz L."/>
            <person name="Saiz-Jimenez C."/>
        </authorList>
    </citation>
    <scope>NUCLEOTIDE SEQUENCE [LARGE SCALE GENOMIC DNA]</scope>
    <source>
        <strain evidence="2 3">DSM 19484</strain>
    </source>
</reference>
<dbReference type="PANTHER" id="PTHR40590:SF1">
    <property type="entry name" value="CYTOPLASMIC PROTEIN"/>
    <property type="match status" value="1"/>
</dbReference>
<keyword evidence="3" id="KW-1185">Reference proteome</keyword>
<name>A0A418ZQZ6_9RHOB</name>
<evidence type="ECO:0000313" key="2">
    <source>
        <dbReference type="EMBL" id="RJK97451.1"/>
    </source>
</evidence>